<dbReference type="Pfam" id="PF03319">
    <property type="entry name" value="EutN_CcmL"/>
    <property type="match status" value="1"/>
</dbReference>
<comment type="subcellular location">
    <subcellularLocation>
        <location evidence="1">Bacterial microcompartment</location>
    </subcellularLocation>
</comment>
<reference evidence="3 4" key="1">
    <citation type="submission" date="2017-10" db="EMBL/GenBank/DDBJ databases">
        <title>Novel microbial diversity and functional potential in the marine mammal oral microbiome.</title>
        <authorList>
            <person name="Dudek N.K."/>
            <person name="Sun C.L."/>
            <person name="Burstein D."/>
            <person name="Kantor R.S."/>
            <person name="Aliaga Goltsman D.S."/>
            <person name="Bik E.M."/>
            <person name="Thomas B.C."/>
            <person name="Banfield J.F."/>
            <person name="Relman D.A."/>
        </authorList>
    </citation>
    <scope>NUCLEOTIDE SEQUENCE [LARGE SCALE GENOMIC DNA]</scope>
    <source>
        <strain evidence="3">DOLZORAL124_49_17</strain>
    </source>
</reference>
<dbReference type="EMBL" id="PDPS01000033">
    <property type="protein sequence ID" value="PID56568.1"/>
    <property type="molecule type" value="Genomic_DNA"/>
</dbReference>
<dbReference type="InterPro" id="IPR004992">
    <property type="entry name" value="EutN_CcmL"/>
</dbReference>
<dbReference type="PROSITE" id="PS51932">
    <property type="entry name" value="BMV"/>
    <property type="match status" value="1"/>
</dbReference>
<evidence type="ECO:0000313" key="3">
    <source>
        <dbReference type="EMBL" id="PID56568.1"/>
    </source>
</evidence>
<dbReference type="AlphaFoldDB" id="A0A2G6E454"/>
<organism evidence="3 4">
    <name type="scientific">candidate division KSB3 bacterium</name>
    <dbReference type="NCBI Taxonomy" id="2044937"/>
    <lineage>
        <taxon>Bacteria</taxon>
        <taxon>candidate division KSB3</taxon>
    </lineage>
</organism>
<evidence type="ECO:0000256" key="1">
    <source>
        <dbReference type="ARBA" id="ARBA00024322"/>
    </source>
</evidence>
<protein>
    <recommendedName>
        <fullName evidence="5">Ethanolamine utilization protein EutN</fullName>
    </recommendedName>
</protein>
<gene>
    <name evidence="3" type="ORF">CSB45_11125</name>
</gene>
<accession>A0A2G6E454</accession>
<dbReference type="GO" id="GO:0031469">
    <property type="term" value="C:bacterial microcompartment"/>
    <property type="evidence" value="ECO:0007669"/>
    <property type="project" value="UniProtKB-SubCell"/>
</dbReference>
<evidence type="ECO:0008006" key="5">
    <source>
        <dbReference type="Google" id="ProtNLM"/>
    </source>
</evidence>
<sequence length="92" mass="9415">MILAKVTGNVVSTIKHQDYSKYPLLLIQPIDPAGTPCGTILLAVDTAQAGPGDTVLVIDEGGAGRAVADAADKKTIRTVVAGIVDEVSVDSK</sequence>
<evidence type="ECO:0000256" key="2">
    <source>
        <dbReference type="ARBA" id="ARBA00024446"/>
    </source>
</evidence>
<name>A0A2G6E454_9BACT</name>
<evidence type="ECO:0000313" key="4">
    <source>
        <dbReference type="Proteomes" id="UP000229740"/>
    </source>
</evidence>
<dbReference type="Proteomes" id="UP000229740">
    <property type="component" value="Unassembled WGS sequence"/>
</dbReference>
<dbReference type="Gene3D" id="2.40.50.220">
    <property type="entry name" value="EutN/Ccml"/>
    <property type="match status" value="1"/>
</dbReference>
<dbReference type="PANTHER" id="PTHR36539:SF1">
    <property type="entry name" value="BACTERIAL MICROCOMPARTMENT SHELL VERTEX PROTEIN EUTN"/>
    <property type="match status" value="1"/>
</dbReference>
<comment type="caution">
    <text evidence="3">The sequence shown here is derived from an EMBL/GenBank/DDBJ whole genome shotgun (WGS) entry which is preliminary data.</text>
</comment>
<dbReference type="InterPro" id="IPR036677">
    <property type="entry name" value="EutN_CcmL_sf"/>
</dbReference>
<dbReference type="PANTHER" id="PTHR36539">
    <property type="entry name" value="ETHANOLAMINE UTILIZATION PROTEIN EUTN"/>
    <property type="match status" value="1"/>
</dbReference>
<dbReference type="SUPFAM" id="SSF159133">
    <property type="entry name" value="EutN/CcmL-like"/>
    <property type="match status" value="1"/>
</dbReference>
<keyword evidence="2" id="KW-1283">Bacterial microcompartment</keyword>
<proteinExistence type="predicted"/>